<comment type="caution">
    <text evidence="1">The sequence shown here is derived from an EMBL/GenBank/DDBJ whole genome shotgun (WGS) entry which is preliminary data.</text>
</comment>
<dbReference type="EMBL" id="BJYJ01000058">
    <property type="protein sequence ID" value="GEN78208.1"/>
    <property type="molecule type" value="Genomic_DNA"/>
</dbReference>
<keyword evidence="2" id="KW-1185">Reference proteome</keyword>
<accession>A0A511YSP4</accession>
<evidence type="ECO:0000313" key="1">
    <source>
        <dbReference type="EMBL" id="GEN78208.1"/>
    </source>
</evidence>
<organism evidence="1 2">
    <name type="scientific">Chryseobacterium hagamense</name>
    <dbReference type="NCBI Taxonomy" id="395935"/>
    <lineage>
        <taxon>Bacteria</taxon>
        <taxon>Pseudomonadati</taxon>
        <taxon>Bacteroidota</taxon>
        <taxon>Flavobacteriia</taxon>
        <taxon>Flavobacteriales</taxon>
        <taxon>Weeksellaceae</taxon>
        <taxon>Chryseobacterium group</taxon>
        <taxon>Chryseobacterium</taxon>
    </lineage>
</organism>
<dbReference type="RefSeq" id="WP_146944705.1">
    <property type="nucleotide sequence ID" value="NZ_BJYJ01000058.1"/>
</dbReference>
<proteinExistence type="predicted"/>
<dbReference type="Proteomes" id="UP000321863">
    <property type="component" value="Unassembled WGS sequence"/>
</dbReference>
<gene>
    <name evidence="1" type="ORF">CHA01nite_39480</name>
</gene>
<evidence type="ECO:0000313" key="2">
    <source>
        <dbReference type="Proteomes" id="UP000321863"/>
    </source>
</evidence>
<dbReference type="OrthoDB" id="9814627at2"/>
<reference evidence="1 2" key="1">
    <citation type="submission" date="2019-07" db="EMBL/GenBank/DDBJ databases">
        <title>Whole genome shotgun sequence of Chryseobacterium hagamense NBRC 105253.</title>
        <authorList>
            <person name="Hosoyama A."/>
            <person name="Uohara A."/>
            <person name="Ohji S."/>
            <person name="Ichikawa N."/>
        </authorList>
    </citation>
    <scope>NUCLEOTIDE SEQUENCE [LARGE SCALE GENOMIC DNA]</scope>
    <source>
        <strain evidence="1 2">NBRC 105253</strain>
    </source>
</reference>
<evidence type="ECO:0008006" key="3">
    <source>
        <dbReference type="Google" id="ProtNLM"/>
    </source>
</evidence>
<sequence>MIKTYQDYIKYIMAFPLFFLCILIVEAQSLELPKNIQSPNASSLGKYGDIPMDLNTGRANINIPLYSLNEGNIPLHITMNYDTGGVRVNDVPGWVGQNWTLNAGGIITRSQRGKGFDEGKTCSAFSGNPDSNWGYMYYRNDLQSNDLNNAGSISNLVHNYNNSWGNPKDYEPDIFTFNFMGKTGKFFLGEDGGWKVSSKYNLKVEINESDYFLPFNINNFGGQTANMWKRCPSIGTIKISDDEGNYYIFGKSQNDIEYTINSYDHQSELALYSSAWYLSEVYNKFGTKIYSFQYERGDDQGQLYVYAGGKFLRRDACGMYGACAQTISSQFEAIVAGNLVKPCYLTKITSNKGITVNLSSVNHNSLKYKADDPIIYKTNYRQSEYYNNLISIGQAYQAWYMFNYYFWYSIHTPMNNGDPMTENPIYQTGSYLESLGKIITEWKWRKLNTLTIKDENNALLKTINFNFNDDSNKRLKLQKITIDNQFKYSFDYNNFDSLPTFCSQAFDHMGYYNGNNYNVNVVDAVNHYSNRQTNANYSSYGTLHKITYPLGGYTTFEYEPHSYNSYVSDDKTSLINESGIIGGVRIKKSIDYSDPNNKIIKEYFYQDDLSNNISNGILLLKNVYRIIDFPGKTDCGSNFYESSFSMNSIVPLSNFSGTHIEYPVVIEKRSGSNGNSIGYIKNNYTSYIDYKDSRLNTIQLSFSIFDPKTDFSFKRGQLKKKSVYDVNNILKQEEEFIYDVTGIKKVKALSYDIFGTCHLTGMPGIPDGMPDGNPGLKGTGYEIYYSDFNLVTKKTRTYSNNQVFETIENSNYIDYGNFGDNILKSKNFVDSNGKIISENYIYSFDKNGFQPYTSLTNKREFPIIETTKSSNQEILKKTKIDYAVMPTLDTYGNPTIPQIFPQKISESKGNNIPDEKLIIDKYDIEGHILKAHKADGNFVYYYYGYNNRYPILKVEGPEISNEYALLNSLNSLRLLLTATNPDYTQIKQQQSNIINQLPNHICLLYTFKPNYGISSTMNSSGIVEYYNYDNIGRLINIKDQNGKLIKSYSYEIKNQ</sequence>
<protein>
    <recommendedName>
        <fullName evidence="3">YD repeat-containing protein</fullName>
    </recommendedName>
</protein>
<name>A0A511YSP4_9FLAO</name>
<dbReference type="AlphaFoldDB" id="A0A511YSP4"/>